<evidence type="ECO:0000313" key="2">
    <source>
        <dbReference type="Proteomes" id="UP000703720"/>
    </source>
</evidence>
<dbReference type="EMBL" id="JAGIOA010000001">
    <property type="protein sequence ID" value="MBP2378861.1"/>
    <property type="molecule type" value="Genomic_DNA"/>
</dbReference>
<name>A0ABS4WRL9_9MICO</name>
<proteinExistence type="predicted"/>
<dbReference type="Proteomes" id="UP000703720">
    <property type="component" value="Unassembled WGS sequence"/>
</dbReference>
<organism evidence="1 2">
    <name type="scientific">Microbacterium phyllosphaerae</name>
    <dbReference type="NCBI Taxonomy" id="124798"/>
    <lineage>
        <taxon>Bacteria</taxon>
        <taxon>Bacillati</taxon>
        <taxon>Actinomycetota</taxon>
        <taxon>Actinomycetes</taxon>
        <taxon>Micrococcales</taxon>
        <taxon>Microbacteriaceae</taxon>
        <taxon>Microbacterium</taxon>
    </lineage>
</organism>
<reference evidence="1 2" key="1">
    <citation type="submission" date="2021-03" db="EMBL/GenBank/DDBJ databases">
        <title>Sequencing the genomes of 1000 actinobacteria strains.</title>
        <authorList>
            <person name="Klenk H.-P."/>
        </authorList>
    </citation>
    <scope>NUCLEOTIDE SEQUENCE [LARGE SCALE GENOMIC DNA]</scope>
    <source>
        <strain evidence="1 2">DSM 13468</strain>
    </source>
</reference>
<sequence length="86" mass="10022">MDALTVEHPTTLWMVNDIPTRMVYAGRRWRVTDTPTRLRHSVWTASLESHTGLYGWRFQGTNDDGVSLVFDLYKGEDGWHVHRSYA</sequence>
<accession>A0ABS4WRL9</accession>
<gene>
    <name evidence="1" type="ORF">JOF42_002356</name>
</gene>
<evidence type="ECO:0000313" key="1">
    <source>
        <dbReference type="EMBL" id="MBP2378861.1"/>
    </source>
</evidence>
<keyword evidence="2" id="KW-1185">Reference proteome</keyword>
<comment type="caution">
    <text evidence="1">The sequence shown here is derived from an EMBL/GenBank/DDBJ whole genome shotgun (WGS) entry which is preliminary data.</text>
</comment>
<protein>
    <submittedName>
        <fullName evidence="1">Uncharacterized protein</fullName>
    </submittedName>
</protein>